<evidence type="ECO:0000256" key="1">
    <source>
        <dbReference type="SAM" id="MobiDB-lite"/>
    </source>
</evidence>
<dbReference type="OrthoDB" id="3529151at2759"/>
<sequence>MNPELPAPKDSQDVQGGGSVQQAVELVGKMLEQIQIELEKMLSQRGEVPPEADALENEKDESQKRYKDLEINYQKISEELKAFGRQVITPTKSGQVEAELKLAQAKTDIEKLTAEIENLQAQCNDYQAQAHQYPQNVQKLETQLEELKNQNIELQIIRVERAEKDPDFWRRWVQRYNAIEINGPMWKWKSDYKMILYWMEQLVFALELVEELKMELNSQEKSRDKFLRCAIDDEPHSLDQILHLGRAIFQFINDEILFQPVFGFDDEDEGEKMEAGLTTFEKKIRDASAGDYHIVSNIKRILTNDFAGDVYESLDFHNWRKLTYRCGKSFRKRDPDPERRIAAIASAFEDFLKPVLKKQDTESIKSRMLQICREAFTLSQALRADAIDDYKIYVPEPGDAIVSHKNKEENTMEIETSEGGYPADEVGTVAYTCWGGLLFKNMHKQEWSPLVPAKVVEKVEKED</sequence>
<organism evidence="2 3">
    <name type="scientific">Botrytis tulipae</name>
    <dbReference type="NCBI Taxonomy" id="87230"/>
    <lineage>
        <taxon>Eukaryota</taxon>
        <taxon>Fungi</taxon>
        <taxon>Dikarya</taxon>
        <taxon>Ascomycota</taxon>
        <taxon>Pezizomycotina</taxon>
        <taxon>Leotiomycetes</taxon>
        <taxon>Helotiales</taxon>
        <taxon>Sclerotiniaceae</taxon>
        <taxon>Botrytis</taxon>
    </lineage>
</organism>
<proteinExistence type="predicted"/>
<reference evidence="2 3" key="1">
    <citation type="submission" date="2017-12" db="EMBL/GenBank/DDBJ databases">
        <title>Comparative genomics of Botrytis spp.</title>
        <authorList>
            <person name="Valero-Jimenez C.A."/>
            <person name="Tapia P."/>
            <person name="Veloso J."/>
            <person name="Silva-Moreno E."/>
            <person name="Staats M."/>
            <person name="Valdes J.H."/>
            <person name="Van Kan J.A.L."/>
        </authorList>
    </citation>
    <scope>NUCLEOTIDE SEQUENCE [LARGE SCALE GENOMIC DNA]</scope>
    <source>
        <strain evidence="2 3">Bt9001</strain>
    </source>
</reference>
<dbReference type="Gene3D" id="1.10.287.2610">
    <property type="match status" value="1"/>
</dbReference>
<accession>A0A4Z1EXB7</accession>
<feature type="region of interest" description="Disordered" evidence="1">
    <location>
        <begin position="44"/>
        <end position="63"/>
    </location>
</feature>
<dbReference type="EMBL" id="PQXH01000033">
    <property type="protein sequence ID" value="TGO15999.1"/>
    <property type="molecule type" value="Genomic_DNA"/>
</dbReference>
<evidence type="ECO:0000313" key="3">
    <source>
        <dbReference type="Proteomes" id="UP000297777"/>
    </source>
</evidence>
<protein>
    <submittedName>
        <fullName evidence="2">Uncharacterized protein</fullName>
    </submittedName>
</protein>
<dbReference type="SUPFAM" id="SSF57997">
    <property type="entry name" value="Tropomyosin"/>
    <property type="match status" value="1"/>
</dbReference>
<keyword evidence="3" id="KW-1185">Reference proteome</keyword>
<gene>
    <name evidence="2" type="ORF">BTUL_0033g00370</name>
</gene>
<dbReference type="AlphaFoldDB" id="A0A4Z1EXB7"/>
<evidence type="ECO:0000313" key="2">
    <source>
        <dbReference type="EMBL" id="TGO15999.1"/>
    </source>
</evidence>
<dbReference type="Proteomes" id="UP000297777">
    <property type="component" value="Unassembled WGS sequence"/>
</dbReference>
<comment type="caution">
    <text evidence="2">The sequence shown here is derived from an EMBL/GenBank/DDBJ whole genome shotgun (WGS) entry which is preliminary data.</text>
</comment>
<name>A0A4Z1EXB7_9HELO</name>
<feature type="region of interest" description="Disordered" evidence="1">
    <location>
        <begin position="1"/>
        <end position="20"/>
    </location>
</feature>